<keyword evidence="2" id="KW-1185">Reference proteome</keyword>
<reference evidence="1" key="1">
    <citation type="submission" date="2023-04" db="EMBL/GenBank/DDBJ databases">
        <authorList>
            <consortium name="ELIXIR-Norway"/>
        </authorList>
    </citation>
    <scope>NUCLEOTIDE SEQUENCE [LARGE SCALE GENOMIC DNA]</scope>
</reference>
<proteinExistence type="predicted"/>
<dbReference type="EMBL" id="OX459940">
    <property type="protein sequence ID" value="CAI9174025.1"/>
    <property type="molecule type" value="Genomic_DNA"/>
</dbReference>
<evidence type="ECO:0000313" key="1">
    <source>
        <dbReference type="EMBL" id="CAI9174025.1"/>
    </source>
</evidence>
<dbReference type="Proteomes" id="UP001176941">
    <property type="component" value="Chromosome 4"/>
</dbReference>
<gene>
    <name evidence="1" type="ORF">MRATA1EN1_LOCUS22987</name>
</gene>
<sequence>MGAELWLLGGWVARAGAGLGKAARQNGIFEERKCTVKASQNAMNGIQKFQFCEMKGHVLRGLTDQDDDGQLASSELQLFRDASPSANFETLRNPPGRTGAHGHHVYRPHSRASAVAWDAQPAVWGAGSLSSVAPCARLPAPSPKAPAGPPTC</sequence>
<evidence type="ECO:0000313" key="2">
    <source>
        <dbReference type="Proteomes" id="UP001176941"/>
    </source>
</evidence>
<organism evidence="1 2">
    <name type="scientific">Rangifer tarandus platyrhynchus</name>
    <name type="common">Svalbard reindeer</name>
    <dbReference type="NCBI Taxonomy" id="3082113"/>
    <lineage>
        <taxon>Eukaryota</taxon>
        <taxon>Metazoa</taxon>
        <taxon>Chordata</taxon>
        <taxon>Craniata</taxon>
        <taxon>Vertebrata</taxon>
        <taxon>Euteleostomi</taxon>
        <taxon>Mammalia</taxon>
        <taxon>Eutheria</taxon>
        <taxon>Laurasiatheria</taxon>
        <taxon>Artiodactyla</taxon>
        <taxon>Ruminantia</taxon>
        <taxon>Pecora</taxon>
        <taxon>Cervidae</taxon>
        <taxon>Odocoileinae</taxon>
        <taxon>Rangifer</taxon>
    </lineage>
</organism>
<protein>
    <submittedName>
        <fullName evidence="1">Uncharacterized protein</fullName>
    </submittedName>
</protein>
<accession>A0ABN8ZJK0</accession>
<name>A0ABN8ZJK0_RANTA</name>